<dbReference type="InterPro" id="IPR029062">
    <property type="entry name" value="Class_I_gatase-like"/>
</dbReference>
<evidence type="ECO:0000256" key="2">
    <source>
        <dbReference type="ARBA" id="ARBA00005940"/>
    </source>
</evidence>
<dbReference type="GO" id="GO:0046872">
    <property type="term" value="F:metal ion binding"/>
    <property type="evidence" value="ECO:0007669"/>
    <property type="project" value="UniProtKB-KW"/>
</dbReference>
<dbReference type="RefSeq" id="WP_091615227.1">
    <property type="nucleotide sequence ID" value="NZ_FOEF01000003.1"/>
</dbReference>
<comment type="similarity">
    <text evidence="2 6">Belongs to the glycosyl hydrolase 42 family.</text>
</comment>
<accession>A0A1H8UE12</accession>
<proteinExistence type="inferred from homology"/>
<evidence type="ECO:0000256" key="4">
    <source>
        <dbReference type="ARBA" id="ARBA00022801"/>
    </source>
</evidence>
<dbReference type="Gene3D" id="3.40.50.880">
    <property type="match status" value="1"/>
</dbReference>
<dbReference type="Pfam" id="PF08532">
    <property type="entry name" value="Glyco_hydro_42M"/>
    <property type="match status" value="1"/>
</dbReference>
<evidence type="ECO:0000259" key="10">
    <source>
        <dbReference type="Pfam" id="PF02449"/>
    </source>
</evidence>
<evidence type="ECO:0000313" key="14">
    <source>
        <dbReference type="Proteomes" id="UP000198582"/>
    </source>
</evidence>
<dbReference type="Proteomes" id="UP000198582">
    <property type="component" value="Unassembled WGS sequence"/>
</dbReference>
<dbReference type="InterPro" id="IPR013529">
    <property type="entry name" value="Glyco_hydro_42_N"/>
</dbReference>
<dbReference type="Pfam" id="PF02449">
    <property type="entry name" value="Glyco_hydro_42"/>
    <property type="match status" value="1"/>
</dbReference>
<dbReference type="SUPFAM" id="SSF52317">
    <property type="entry name" value="Class I glutamine amidotransferase-like"/>
    <property type="match status" value="1"/>
</dbReference>
<protein>
    <recommendedName>
        <fullName evidence="3 6">Beta-galactosidase</fullName>
        <shortName evidence="6">Beta-gal</shortName>
        <ecNumber evidence="3 6">3.2.1.23</ecNumber>
    </recommendedName>
</protein>
<evidence type="ECO:0000259" key="12">
    <source>
        <dbReference type="Pfam" id="PF08533"/>
    </source>
</evidence>
<dbReference type="PANTHER" id="PTHR36447">
    <property type="entry name" value="BETA-GALACTOSIDASE GANA"/>
    <property type="match status" value="1"/>
</dbReference>
<feature type="domain" description="Beta-galactosidase C-terminal" evidence="12">
    <location>
        <begin position="607"/>
        <end position="665"/>
    </location>
</feature>
<feature type="active site" description="Proton donor" evidence="7">
    <location>
        <position position="148"/>
    </location>
</feature>
<dbReference type="SUPFAM" id="SSF51445">
    <property type="entry name" value="(Trans)glycosidases"/>
    <property type="match status" value="1"/>
</dbReference>
<dbReference type="Gene3D" id="2.60.40.1180">
    <property type="entry name" value="Golgi alpha-mannosidase II"/>
    <property type="match status" value="1"/>
</dbReference>
<sequence>MVSFDRIHYGGDYNPEHWSPEVWDEDVELMAEAGVSLVTMGIYSWAQVEPRPGEFDFGWFDSVMDKLADHGVAVCLATMTGSPPPWLSHQYPEILPVRADGTRLSAGARQQFCPSSQVFREHAARLVDRLATRYAGHPALAMWHIGNEFGCHIRACYCEASAEHFRHWLQCRYSTMDSLNAAWSTTFWSQRYEDWSEIEPPRVAPTFPNPAQQLDYHRFSSDASLGCYLTEREVLGRVTPDVPVTTNFVGLVQKALDWHTWTPHEDIVSLDSYPDPHEPRSQVEAAFAYDLVRSTKDGQPWMLLEQAPSAVNWRPRNGPKPPGAMRLGSWQAVAQGADAVLFFQWRQTSGGAEKFHSAMVPHGGRETRTFREVADLGRELAALPELAGSRVHADVAILHDWPSWWALELDSHPSDDLRQLETHLAHYVPLFDAGVTCDVVRPTRELSGYRLVVVPNLYLMDAGVAENLRSYVAGGGQLVVSFFSGIVDESDRAYLGGYPAPLREVLGLRVDEFWPLPEDGSIDIDTAGKAATGTIWSEWVEPEGASVIATFGEGPLAGRPAVTRHEFGDGIAWYLATRPDPAAMRALFDRITAEAGVAPVLPGLPAGVQAVVREAAGGSAYLFLLNHGEEAVTVPLPEPARDLLTEPGRLVESVPLAPRGVAVLTRGEGKTV</sequence>
<dbReference type="Pfam" id="PF08533">
    <property type="entry name" value="Glyco_hydro_42C"/>
    <property type="match status" value="1"/>
</dbReference>
<dbReference type="InterPro" id="IPR003476">
    <property type="entry name" value="Glyco_hydro_42"/>
</dbReference>
<feature type="binding site" evidence="9">
    <location>
        <position position="158"/>
    </location>
    <ligand>
        <name>Zn(2+)</name>
        <dbReference type="ChEBI" id="CHEBI:29105"/>
    </ligand>
</feature>
<dbReference type="STRING" id="394193.SAMN04489732_103221"/>
<name>A0A1H8UE12_9PSEU</name>
<feature type="domain" description="Beta-galactosidase trimerisation" evidence="11">
    <location>
        <begin position="393"/>
        <end position="597"/>
    </location>
</feature>
<keyword evidence="14" id="KW-1185">Reference proteome</keyword>
<feature type="active site" description="Nucleophile" evidence="7">
    <location>
        <position position="305"/>
    </location>
</feature>
<feature type="binding site" evidence="8">
    <location>
        <position position="313"/>
    </location>
    <ligand>
        <name>substrate</name>
    </ligand>
</feature>
<dbReference type="Gene3D" id="3.20.20.80">
    <property type="entry name" value="Glycosidases"/>
    <property type="match status" value="1"/>
</dbReference>
<dbReference type="GO" id="GO:0006012">
    <property type="term" value="P:galactose metabolic process"/>
    <property type="evidence" value="ECO:0007669"/>
    <property type="project" value="InterPro"/>
</dbReference>
<feature type="binding site" evidence="8">
    <location>
        <position position="147"/>
    </location>
    <ligand>
        <name>substrate</name>
    </ligand>
</feature>
<dbReference type="PIRSF" id="PIRSF001084">
    <property type="entry name" value="B-galactosidase"/>
    <property type="match status" value="1"/>
</dbReference>
<dbReference type="GO" id="GO:0004565">
    <property type="term" value="F:beta-galactosidase activity"/>
    <property type="evidence" value="ECO:0007669"/>
    <property type="project" value="UniProtKB-EC"/>
</dbReference>
<keyword evidence="9" id="KW-0479">Metal-binding</keyword>
<evidence type="ECO:0000256" key="9">
    <source>
        <dbReference type="PIRSR" id="PIRSR001084-3"/>
    </source>
</evidence>
<dbReference type="EC" id="3.2.1.23" evidence="3 6"/>
<gene>
    <name evidence="13" type="ORF">SAMN04489732_103221</name>
</gene>
<dbReference type="EMBL" id="FOEF01000003">
    <property type="protein sequence ID" value="SEP01411.1"/>
    <property type="molecule type" value="Genomic_DNA"/>
</dbReference>
<keyword evidence="9" id="KW-0862">Zinc</keyword>
<dbReference type="InterPro" id="IPR017853">
    <property type="entry name" value="GH"/>
</dbReference>
<dbReference type="GO" id="GO:0009341">
    <property type="term" value="C:beta-galactosidase complex"/>
    <property type="evidence" value="ECO:0007669"/>
    <property type="project" value="InterPro"/>
</dbReference>
<dbReference type="InterPro" id="IPR013738">
    <property type="entry name" value="Beta_galactosidase_Trimer"/>
</dbReference>
<organism evidence="13 14">
    <name type="scientific">Amycolatopsis saalfeldensis</name>
    <dbReference type="NCBI Taxonomy" id="394193"/>
    <lineage>
        <taxon>Bacteria</taxon>
        <taxon>Bacillati</taxon>
        <taxon>Actinomycetota</taxon>
        <taxon>Actinomycetes</taxon>
        <taxon>Pseudonocardiales</taxon>
        <taxon>Pseudonocardiaceae</taxon>
        <taxon>Amycolatopsis</taxon>
    </lineage>
</organism>
<keyword evidence="5 6" id="KW-0326">Glycosidase</keyword>
<feature type="binding site" evidence="9">
    <location>
        <position position="113"/>
    </location>
    <ligand>
        <name>Zn(2+)</name>
        <dbReference type="ChEBI" id="CHEBI:29105"/>
    </ligand>
</feature>
<dbReference type="InterPro" id="IPR013739">
    <property type="entry name" value="Beta_galactosidase_C"/>
</dbReference>
<evidence type="ECO:0000313" key="13">
    <source>
        <dbReference type="EMBL" id="SEP01411.1"/>
    </source>
</evidence>
<dbReference type="InterPro" id="IPR013780">
    <property type="entry name" value="Glyco_hydro_b"/>
</dbReference>
<comment type="catalytic activity">
    <reaction evidence="1 6">
        <text>Hydrolysis of terminal non-reducing beta-D-galactose residues in beta-D-galactosides.</text>
        <dbReference type="EC" id="3.2.1.23"/>
    </reaction>
</comment>
<evidence type="ECO:0000256" key="7">
    <source>
        <dbReference type="PIRSR" id="PIRSR001084-1"/>
    </source>
</evidence>
<evidence type="ECO:0000256" key="8">
    <source>
        <dbReference type="PIRSR" id="PIRSR001084-2"/>
    </source>
</evidence>
<evidence type="ECO:0000256" key="5">
    <source>
        <dbReference type="ARBA" id="ARBA00023295"/>
    </source>
</evidence>
<dbReference type="PANTHER" id="PTHR36447:SF1">
    <property type="entry name" value="BETA-GALACTOSIDASE GANA"/>
    <property type="match status" value="1"/>
</dbReference>
<dbReference type="CDD" id="cd03143">
    <property type="entry name" value="A4_beta-galactosidase_middle_domain"/>
    <property type="match status" value="1"/>
</dbReference>
<dbReference type="AlphaFoldDB" id="A0A1H8UE12"/>
<evidence type="ECO:0000256" key="3">
    <source>
        <dbReference type="ARBA" id="ARBA00012756"/>
    </source>
</evidence>
<evidence type="ECO:0000256" key="1">
    <source>
        <dbReference type="ARBA" id="ARBA00001412"/>
    </source>
</evidence>
<dbReference type="OrthoDB" id="9800974at2"/>
<evidence type="ECO:0000259" key="11">
    <source>
        <dbReference type="Pfam" id="PF08532"/>
    </source>
</evidence>
<evidence type="ECO:0000256" key="6">
    <source>
        <dbReference type="PIRNR" id="PIRNR001084"/>
    </source>
</evidence>
<feature type="domain" description="Glycoside hydrolase family 42 N-terminal" evidence="10">
    <location>
        <begin position="12"/>
        <end position="382"/>
    </location>
</feature>
<keyword evidence="4 6" id="KW-0378">Hydrolase</keyword>
<reference evidence="13 14" key="1">
    <citation type="submission" date="2016-10" db="EMBL/GenBank/DDBJ databases">
        <authorList>
            <person name="de Groot N.N."/>
        </authorList>
    </citation>
    <scope>NUCLEOTIDE SEQUENCE [LARGE SCALE GENOMIC DNA]</scope>
    <source>
        <strain evidence="13 14">DSM 44993</strain>
    </source>
</reference>
<feature type="binding site" evidence="8">
    <location>
        <position position="109"/>
    </location>
    <ligand>
        <name>substrate</name>
    </ligand>
</feature>
<feature type="binding site" evidence="9">
    <location>
        <position position="156"/>
    </location>
    <ligand>
        <name>Zn(2+)</name>
        <dbReference type="ChEBI" id="CHEBI:29105"/>
    </ligand>
</feature>